<organism evidence="2 3">
    <name type="scientific">Roseisolibacter agri</name>
    <dbReference type="NCBI Taxonomy" id="2014610"/>
    <lineage>
        <taxon>Bacteria</taxon>
        <taxon>Pseudomonadati</taxon>
        <taxon>Gemmatimonadota</taxon>
        <taxon>Gemmatimonadia</taxon>
        <taxon>Gemmatimonadales</taxon>
        <taxon>Gemmatimonadaceae</taxon>
        <taxon>Roseisolibacter</taxon>
    </lineage>
</organism>
<dbReference type="Proteomes" id="UP001161325">
    <property type="component" value="Unassembled WGS sequence"/>
</dbReference>
<dbReference type="RefSeq" id="WP_284349361.1">
    <property type="nucleotide sequence ID" value="NZ_BRXS01000002.1"/>
</dbReference>
<evidence type="ECO:0000313" key="3">
    <source>
        <dbReference type="Proteomes" id="UP001161325"/>
    </source>
</evidence>
<evidence type="ECO:0000313" key="2">
    <source>
        <dbReference type="EMBL" id="GLC24918.1"/>
    </source>
</evidence>
<reference evidence="2" key="1">
    <citation type="submission" date="2022-08" db="EMBL/GenBank/DDBJ databases">
        <title>Draft genome sequencing of Roseisolibacter agri AW1220.</title>
        <authorList>
            <person name="Tobiishi Y."/>
            <person name="Tonouchi A."/>
        </authorList>
    </citation>
    <scope>NUCLEOTIDE SEQUENCE</scope>
    <source>
        <strain evidence="2">AW1220</strain>
    </source>
</reference>
<comment type="caution">
    <text evidence="2">The sequence shown here is derived from an EMBL/GenBank/DDBJ whole genome shotgun (WGS) entry which is preliminary data.</text>
</comment>
<proteinExistence type="predicted"/>
<name>A0AA37QDW1_9BACT</name>
<dbReference type="EMBL" id="BRXS01000002">
    <property type="protein sequence ID" value="GLC24918.1"/>
    <property type="molecule type" value="Genomic_DNA"/>
</dbReference>
<evidence type="ECO:0000256" key="1">
    <source>
        <dbReference type="SAM" id="MobiDB-lite"/>
    </source>
</evidence>
<accession>A0AA37QDW1</accession>
<dbReference type="AlphaFoldDB" id="A0AA37QDW1"/>
<gene>
    <name evidence="2" type="ORF">rosag_14310</name>
</gene>
<feature type="region of interest" description="Disordered" evidence="1">
    <location>
        <begin position="71"/>
        <end position="90"/>
    </location>
</feature>
<sequence length="207" mass="22240">MQPHPDLPDGWEDHEWIEAVSEGGPPAFHVRDQDARIRALPPCEIAPAERPALVPVRLETYPATIWLPAAARPEADTEDDGGSDAANGDTRAYAEVESWEWPDGGSLLVWISGSPELPGLHALPGYRPEDRCADIGGRPVCVRRYGRPSASGRADHYAVVDGHVDELHTLYARVLAATAEARDAMLAVLLTLTPDASATGDPSGERA</sequence>
<keyword evidence="3" id="KW-1185">Reference proteome</keyword>
<protein>
    <submittedName>
        <fullName evidence="2">Uncharacterized protein</fullName>
    </submittedName>
</protein>